<dbReference type="EMBL" id="JBHTEB010000001">
    <property type="protein sequence ID" value="MFD0315244.1"/>
    <property type="molecule type" value="Genomic_DNA"/>
</dbReference>
<dbReference type="Proteomes" id="UP001597023">
    <property type="component" value="Unassembled WGS sequence"/>
</dbReference>
<keyword evidence="1" id="KW-0472">Membrane</keyword>
<proteinExistence type="predicted"/>
<reference evidence="3" key="1">
    <citation type="journal article" date="2019" name="Int. J. Syst. Evol. Microbiol.">
        <title>The Global Catalogue of Microorganisms (GCM) 10K type strain sequencing project: providing services to taxonomists for standard genome sequencing and annotation.</title>
        <authorList>
            <consortium name="The Broad Institute Genomics Platform"/>
            <consortium name="The Broad Institute Genome Sequencing Center for Infectious Disease"/>
            <person name="Wu L."/>
            <person name="Ma J."/>
        </authorList>
    </citation>
    <scope>NUCLEOTIDE SEQUENCE [LARGE SCALE GENOMIC DNA]</scope>
    <source>
        <strain evidence="3">CGMCC 4.7400</strain>
    </source>
</reference>
<protein>
    <recommendedName>
        <fullName evidence="4">Integral membrane protein</fullName>
    </recommendedName>
</protein>
<evidence type="ECO:0000313" key="3">
    <source>
        <dbReference type="Proteomes" id="UP001597023"/>
    </source>
</evidence>
<feature type="transmembrane region" description="Helical" evidence="1">
    <location>
        <begin position="6"/>
        <end position="24"/>
    </location>
</feature>
<organism evidence="2 3">
    <name type="scientific">Streptomyces flavalbus</name>
    <dbReference type="NCBI Taxonomy" id="2665155"/>
    <lineage>
        <taxon>Bacteria</taxon>
        <taxon>Bacillati</taxon>
        <taxon>Actinomycetota</taxon>
        <taxon>Actinomycetes</taxon>
        <taxon>Kitasatosporales</taxon>
        <taxon>Streptomycetaceae</taxon>
        <taxon>Streptomyces</taxon>
    </lineage>
</organism>
<accession>A0ABW2W956</accession>
<evidence type="ECO:0008006" key="4">
    <source>
        <dbReference type="Google" id="ProtNLM"/>
    </source>
</evidence>
<feature type="transmembrane region" description="Helical" evidence="1">
    <location>
        <begin position="139"/>
        <end position="160"/>
    </location>
</feature>
<dbReference type="RefSeq" id="WP_381608056.1">
    <property type="nucleotide sequence ID" value="NZ_JBHTEB010000001.1"/>
</dbReference>
<gene>
    <name evidence="2" type="ORF">ACFQZ6_13590</name>
</gene>
<evidence type="ECO:0000256" key="1">
    <source>
        <dbReference type="SAM" id="Phobius"/>
    </source>
</evidence>
<keyword evidence="3" id="KW-1185">Reference proteome</keyword>
<comment type="caution">
    <text evidence="2">The sequence shown here is derived from an EMBL/GenBank/DDBJ whole genome shotgun (WGS) entry which is preliminary data.</text>
</comment>
<evidence type="ECO:0000313" key="2">
    <source>
        <dbReference type="EMBL" id="MFD0315244.1"/>
    </source>
</evidence>
<keyword evidence="1" id="KW-1133">Transmembrane helix</keyword>
<name>A0ABW2W956_9ACTN</name>
<feature type="transmembrane region" description="Helical" evidence="1">
    <location>
        <begin position="54"/>
        <end position="78"/>
    </location>
</feature>
<sequence>MSVVVLVALGILVVGIVVTAVVVGRRPAPVVVMEGGSPGGGEGGAGSGRALKRVAVGAGAGAVLVYLWGLLYVGGAVLDAEDGGASSSPIRPCREGDGPIGPSDRAFHVIDYSVSWLPLRFTCETTDGGGYDSGEVPSYVNPAVAVLGLMGGGSAVAAGYRTELRARKEARARG</sequence>
<keyword evidence="1" id="KW-0812">Transmembrane</keyword>